<dbReference type="Proteomes" id="UP000790377">
    <property type="component" value="Unassembled WGS sequence"/>
</dbReference>
<evidence type="ECO:0000313" key="1">
    <source>
        <dbReference type="EMBL" id="KAH7905860.1"/>
    </source>
</evidence>
<protein>
    <submittedName>
        <fullName evidence="1">Uncharacterized protein</fullName>
    </submittedName>
</protein>
<accession>A0ACB7ZXA6</accession>
<dbReference type="EMBL" id="MU268111">
    <property type="protein sequence ID" value="KAH7905860.1"/>
    <property type="molecule type" value="Genomic_DNA"/>
</dbReference>
<proteinExistence type="predicted"/>
<reference evidence="1" key="1">
    <citation type="journal article" date="2021" name="New Phytol.">
        <title>Evolutionary innovations through gain and loss of genes in the ectomycorrhizal Boletales.</title>
        <authorList>
            <person name="Wu G."/>
            <person name="Miyauchi S."/>
            <person name="Morin E."/>
            <person name="Kuo A."/>
            <person name="Drula E."/>
            <person name="Varga T."/>
            <person name="Kohler A."/>
            <person name="Feng B."/>
            <person name="Cao Y."/>
            <person name="Lipzen A."/>
            <person name="Daum C."/>
            <person name="Hundley H."/>
            <person name="Pangilinan J."/>
            <person name="Johnson J."/>
            <person name="Barry K."/>
            <person name="LaButti K."/>
            <person name="Ng V."/>
            <person name="Ahrendt S."/>
            <person name="Min B."/>
            <person name="Choi I.G."/>
            <person name="Park H."/>
            <person name="Plett J.M."/>
            <person name="Magnuson J."/>
            <person name="Spatafora J.W."/>
            <person name="Nagy L.G."/>
            <person name="Henrissat B."/>
            <person name="Grigoriev I.V."/>
            <person name="Yang Z.L."/>
            <person name="Xu J."/>
            <person name="Martin F.M."/>
        </authorList>
    </citation>
    <scope>NUCLEOTIDE SEQUENCE</scope>
    <source>
        <strain evidence="1">ATCC 28755</strain>
    </source>
</reference>
<gene>
    <name evidence="1" type="ORF">BJ138DRAFT_1017120</name>
</gene>
<keyword evidence="2" id="KW-1185">Reference proteome</keyword>
<comment type="caution">
    <text evidence="1">The sequence shown here is derived from an EMBL/GenBank/DDBJ whole genome shotgun (WGS) entry which is preliminary data.</text>
</comment>
<name>A0ACB7ZXA6_9AGAM</name>
<evidence type="ECO:0000313" key="2">
    <source>
        <dbReference type="Proteomes" id="UP000790377"/>
    </source>
</evidence>
<organism evidence="1 2">
    <name type="scientific">Hygrophoropsis aurantiaca</name>
    <dbReference type="NCBI Taxonomy" id="72124"/>
    <lineage>
        <taxon>Eukaryota</taxon>
        <taxon>Fungi</taxon>
        <taxon>Dikarya</taxon>
        <taxon>Basidiomycota</taxon>
        <taxon>Agaricomycotina</taxon>
        <taxon>Agaricomycetes</taxon>
        <taxon>Agaricomycetidae</taxon>
        <taxon>Boletales</taxon>
        <taxon>Coniophorineae</taxon>
        <taxon>Hygrophoropsidaceae</taxon>
        <taxon>Hygrophoropsis</taxon>
    </lineage>
</organism>
<sequence>MPPKLLVLDIYNQPLQISHTIGIKGNKSNVKLHLKGIVYYKNAHFTSVVIKKDGMAHFHDGMQSHLIESQGFALSSSSNTDLSTCRGGKACLVVYSRLL</sequence>